<dbReference type="PANTHER" id="PTHR43133:SF8">
    <property type="entry name" value="RNA POLYMERASE SIGMA FACTOR HI_1459-RELATED"/>
    <property type="match status" value="1"/>
</dbReference>
<dbReference type="PANTHER" id="PTHR43133">
    <property type="entry name" value="RNA POLYMERASE ECF-TYPE SIGMA FACTO"/>
    <property type="match status" value="1"/>
</dbReference>
<evidence type="ECO:0000256" key="2">
    <source>
        <dbReference type="ARBA" id="ARBA00023015"/>
    </source>
</evidence>
<dbReference type="Gene3D" id="1.10.1740.10">
    <property type="match status" value="1"/>
</dbReference>
<dbReference type="InterPro" id="IPR013324">
    <property type="entry name" value="RNA_pol_sigma_r3/r4-like"/>
</dbReference>
<dbReference type="GO" id="GO:0003677">
    <property type="term" value="F:DNA binding"/>
    <property type="evidence" value="ECO:0007669"/>
    <property type="project" value="UniProtKB-KW"/>
</dbReference>
<dbReference type="SUPFAM" id="SSF88946">
    <property type="entry name" value="Sigma2 domain of RNA polymerase sigma factors"/>
    <property type="match status" value="1"/>
</dbReference>
<keyword evidence="2" id="KW-0805">Transcription regulation</keyword>
<dbReference type="Pfam" id="PF08281">
    <property type="entry name" value="Sigma70_r4_2"/>
    <property type="match status" value="1"/>
</dbReference>
<feature type="domain" description="RNA polymerase sigma factor 70 region 4 type 2" evidence="7">
    <location>
        <begin position="125"/>
        <end position="175"/>
    </location>
</feature>
<keyword evidence="5" id="KW-0804">Transcription</keyword>
<dbReference type="Pfam" id="PF04542">
    <property type="entry name" value="Sigma70_r2"/>
    <property type="match status" value="1"/>
</dbReference>
<protein>
    <submittedName>
        <fullName evidence="8">RNA polymerase sigma-70 factor, ECF subfamily</fullName>
    </submittedName>
</protein>
<dbReference type="EMBL" id="FWYF01000002">
    <property type="protein sequence ID" value="SMD33931.1"/>
    <property type="molecule type" value="Genomic_DNA"/>
</dbReference>
<evidence type="ECO:0000313" key="8">
    <source>
        <dbReference type="EMBL" id="SMD33931.1"/>
    </source>
</evidence>
<proteinExistence type="inferred from homology"/>
<evidence type="ECO:0000256" key="1">
    <source>
        <dbReference type="ARBA" id="ARBA00010641"/>
    </source>
</evidence>
<dbReference type="InterPro" id="IPR013325">
    <property type="entry name" value="RNA_pol_sigma_r2"/>
</dbReference>
<name>A0A1W2GBF4_REIFA</name>
<evidence type="ECO:0000259" key="6">
    <source>
        <dbReference type="Pfam" id="PF04542"/>
    </source>
</evidence>
<evidence type="ECO:0000313" key="9">
    <source>
        <dbReference type="Proteomes" id="UP000192472"/>
    </source>
</evidence>
<sequence length="191" mass="22278">MKESISDIQLIEKIKTGDMSSFEMLVNRHKNFAFTIADRILQNEEDAEEVAHDAFVKLLTSIDKFKGESKFTTWFYRIVMNMAISRTRKKKIRTEDIDSSPEGIAEYSSFEEFGGLNANDRTFYLNKAVGQLKDEERLLITLYYFDELDMDELVEVTKIDKGNLKVKIFRARKKLAELLRKLLLTELESIL</sequence>
<feature type="domain" description="RNA polymerase sigma-70 region 2" evidence="6">
    <location>
        <begin position="25"/>
        <end position="91"/>
    </location>
</feature>
<keyword evidence="3" id="KW-0731">Sigma factor</keyword>
<dbReference type="InterPro" id="IPR036388">
    <property type="entry name" value="WH-like_DNA-bd_sf"/>
</dbReference>
<evidence type="ECO:0000259" key="7">
    <source>
        <dbReference type="Pfam" id="PF08281"/>
    </source>
</evidence>
<dbReference type="SUPFAM" id="SSF88659">
    <property type="entry name" value="Sigma3 and sigma4 domains of RNA polymerase sigma factors"/>
    <property type="match status" value="1"/>
</dbReference>
<keyword evidence="4" id="KW-0238">DNA-binding</keyword>
<dbReference type="Gene3D" id="1.10.10.10">
    <property type="entry name" value="Winged helix-like DNA-binding domain superfamily/Winged helix DNA-binding domain"/>
    <property type="match status" value="1"/>
</dbReference>
<dbReference type="InterPro" id="IPR007627">
    <property type="entry name" value="RNA_pol_sigma70_r2"/>
</dbReference>
<dbReference type="InterPro" id="IPR014284">
    <property type="entry name" value="RNA_pol_sigma-70_dom"/>
</dbReference>
<dbReference type="RefSeq" id="WP_084372335.1">
    <property type="nucleotide sequence ID" value="NZ_FWYF01000002.1"/>
</dbReference>
<gene>
    <name evidence="8" type="ORF">SAMN04488029_1748</name>
</gene>
<reference evidence="8 9" key="1">
    <citation type="submission" date="2017-04" db="EMBL/GenBank/DDBJ databases">
        <authorList>
            <person name="Afonso C.L."/>
            <person name="Miller P.J."/>
            <person name="Scott M.A."/>
            <person name="Spackman E."/>
            <person name="Goraichik I."/>
            <person name="Dimitrov K.M."/>
            <person name="Suarez D.L."/>
            <person name="Swayne D.E."/>
        </authorList>
    </citation>
    <scope>NUCLEOTIDE SEQUENCE [LARGE SCALE GENOMIC DNA]</scope>
    <source>
        <strain evidence="8 9">DSM 26133</strain>
    </source>
</reference>
<dbReference type="Proteomes" id="UP000192472">
    <property type="component" value="Unassembled WGS sequence"/>
</dbReference>
<dbReference type="STRING" id="692418.SAMN04488029_1748"/>
<dbReference type="GO" id="GO:0016987">
    <property type="term" value="F:sigma factor activity"/>
    <property type="evidence" value="ECO:0007669"/>
    <property type="project" value="UniProtKB-KW"/>
</dbReference>
<dbReference type="OrthoDB" id="1027298at2"/>
<dbReference type="InterPro" id="IPR013249">
    <property type="entry name" value="RNA_pol_sigma70_r4_t2"/>
</dbReference>
<evidence type="ECO:0000256" key="3">
    <source>
        <dbReference type="ARBA" id="ARBA00023082"/>
    </source>
</evidence>
<dbReference type="AlphaFoldDB" id="A0A1W2GBF4"/>
<dbReference type="InterPro" id="IPR039425">
    <property type="entry name" value="RNA_pol_sigma-70-like"/>
</dbReference>
<accession>A0A1W2GBF4</accession>
<evidence type="ECO:0000256" key="5">
    <source>
        <dbReference type="ARBA" id="ARBA00023163"/>
    </source>
</evidence>
<evidence type="ECO:0000256" key="4">
    <source>
        <dbReference type="ARBA" id="ARBA00023125"/>
    </source>
</evidence>
<keyword evidence="9" id="KW-1185">Reference proteome</keyword>
<organism evidence="8 9">
    <name type="scientific">Reichenbachiella faecimaris</name>
    <dbReference type="NCBI Taxonomy" id="692418"/>
    <lineage>
        <taxon>Bacteria</taxon>
        <taxon>Pseudomonadati</taxon>
        <taxon>Bacteroidota</taxon>
        <taxon>Cytophagia</taxon>
        <taxon>Cytophagales</taxon>
        <taxon>Reichenbachiellaceae</taxon>
        <taxon>Reichenbachiella</taxon>
    </lineage>
</organism>
<dbReference type="NCBIfam" id="TIGR02937">
    <property type="entry name" value="sigma70-ECF"/>
    <property type="match status" value="1"/>
</dbReference>
<comment type="similarity">
    <text evidence="1">Belongs to the sigma-70 factor family. ECF subfamily.</text>
</comment>
<dbReference type="GO" id="GO:0006352">
    <property type="term" value="P:DNA-templated transcription initiation"/>
    <property type="evidence" value="ECO:0007669"/>
    <property type="project" value="InterPro"/>
</dbReference>